<sequence length="76" mass="8834">MKFFVELDYGFVNGLIFKFYYWHESLFALPIFATNFPGNSFEFSKTAIESNETDANNNQWGSEDKSFPTFIVKGIQ</sequence>
<evidence type="ECO:0000313" key="2">
    <source>
        <dbReference type="Proteomes" id="UP000183832"/>
    </source>
</evidence>
<proteinExistence type="predicted"/>
<accession>A0A1J1IVN9</accession>
<dbReference type="Proteomes" id="UP000183832">
    <property type="component" value="Unassembled WGS sequence"/>
</dbReference>
<name>A0A1J1IVN9_9DIPT</name>
<evidence type="ECO:0000313" key="1">
    <source>
        <dbReference type="EMBL" id="CRL03206.1"/>
    </source>
</evidence>
<gene>
    <name evidence="1" type="ORF">CLUMA_CG016782</name>
</gene>
<dbReference type="EMBL" id="CVRI01000059">
    <property type="protein sequence ID" value="CRL03206.1"/>
    <property type="molecule type" value="Genomic_DNA"/>
</dbReference>
<reference evidence="1 2" key="1">
    <citation type="submission" date="2015-04" db="EMBL/GenBank/DDBJ databases">
        <authorList>
            <person name="Syromyatnikov M.Y."/>
            <person name="Popov V.N."/>
        </authorList>
    </citation>
    <scope>NUCLEOTIDE SEQUENCE [LARGE SCALE GENOMIC DNA]</scope>
</reference>
<organism evidence="1 2">
    <name type="scientific">Clunio marinus</name>
    <dbReference type="NCBI Taxonomy" id="568069"/>
    <lineage>
        <taxon>Eukaryota</taxon>
        <taxon>Metazoa</taxon>
        <taxon>Ecdysozoa</taxon>
        <taxon>Arthropoda</taxon>
        <taxon>Hexapoda</taxon>
        <taxon>Insecta</taxon>
        <taxon>Pterygota</taxon>
        <taxon>Neoptera</taxon>
        <taxon>Endopterygota</taxon>
        <taxon>Diptera</taxon>
        <taxon>Nematocera</taxon>
        <taxon>Chironomoidea</taxon>
        <taxon>Chironomidae</taxon>
        <taxon>Clunio</taxon>
    </lineage>
</organism>
<dbReference type="AlphaFoldDB" id="A0A1J1IVN9"/>
<protein>
    <submittedName>
        <fullName evidence="1">CLUMA_CG016782, isoform A</fullName>
    </submittedName>
</protein>
<keyword evidence="2" id="KW-1185">Reference proteome</keyword>